<dbReference type="PANTHER" id="PTHR30250">
    <property type="entry name" value="PST FAMILY PREDICTED COLANIC ACID TRANSPORTER"/>
    <property type="match status" value="1"/>
</dbReference>
<keyword evidence="2" id="KW-1003">Cell membrane</keyword>
<keyword evidence="5 6" id="KW-0472">Membrane</keyword>
<feature type="transmembrane region" description="Helical" evidence="6">
    <location>
        <begin position="175"/>
        <end position="193"/>
    </location>
</feature>
<accession>A0A508A8R2</accession>
<evidence type="ECO:0000313" key="7">
    <source>
        <dbReference type="EMBL" id="TQD43415.1"/>
    </source>
</evidence>
<dbReference type="InterPro" id="IPR050833">
    <property type="entry name" value="Poly_Biosynth_Transport"/>
</dbReference>
<keyword evidence="3 6" id="KW-0812">Transmembrane</keyword>
<feature type="transmembrane region" description="Helical" evidence="6">
    <location>
        <begin position="333"/>
        <end position="354"/>
    </location>
</feature>
<dbReference type="PANTHER" id="PTHR30250:SF11">
    <property type="entry name" value="O-ANTIGEN TRANSPORTER-RELATED"/>
    <property type="match status" value="1"/>
</dbReference>
<dbReference type="EMBL" id="VICB01000008">
    <property type="protein sequence ID" value="TQD43415.1"/>
    <property type="molecule type" value="Genomic_DNA"/>
</dbReference>
<feature type="transmembrane region" description="Helical" evidence="6">
    <location>
        <begin position="20"/>
        <end position="40"/>
    </location>
</feature>
<comment type="subcellular location">
    <subcellularLocation>
        <location evidence="1">Cell membrane</location>
        <topology evidence="1">Multi-pass membrane protein</topology>
    </subcellularLocation>
</comment>
<feature type="transmembrane region" description="Helical" evidence="6">
    <location>
        <begin position="152"/>
        <end position="169"/>
    </location>
</feature>
<keyword evidence="4 6" id="KW-1133">Transmembrane helix</keyword>
<protein>
    <submittedName>
        <fullName evidence="7">Lipopolysaccharide biosynthesis protein</fullName>
    </submittedName>
</protein>
<evidence type="ECO:0000256" key="6">
    <source>
        <dbReference type="SAM" id="Phobius"/>
    </source>
</evidence>
<dbReference type="Proteomes" id="UP000319010">
    <property type="component" value="Unassembled WGS sequence"/>
</dbReference>
<organism evidence="7 8">
    <name type="scientific">Actinomyces johnsonii</name>
    <dbReference type="NCBI Taxonomy" id="544581"/>
    <lineage>
        <taxon>Bacteria</taxon>
        <taxon>Bacillati</taxon>
        <taxon>Actinomycetota</taxon>
        <taxon>Actinomycetes</taxon>
        <taxon>Actinomycetales</taxon>
        <taxon>Actinomycetaceae</taxon>
        <taxon>Actinomyces</taxon>
    </lineage>
</organism>
<feature type="transmembrane region" description="Helical" evidence="6">
    <location>
        <begin position="386"/>
        <end position="407"/>
    </location>
</feature>
<evidence type="ECO:0000313" key="8">
    <source>
        <dbReference type="Proteomes" id="UP000319010"/>
    </source>
</evidence>
<proteinExistence type="predicted"/>
<comment type="caution">
    <text evidence="7">The sequence shown here is derived from an EMBL/GenBank/DDBJ whole genome shotgun (WGS) entry which is preliminary data.</text>
</comment>
<evidence type="ECO:0000256" key="5">
    <source>
        <dbReference type="ARBA" id="ARBA00023136"/>
    </source>
</evidence>
<evidence type="ECO:0000256" key="2">
    <source>
        <dbReference type="ARBA" id="ARBA00022475"/>
    </source>
</evidence>
<feature type="transmembrane region" description="Helical" evidence="6">
    <location>
        <begin position="361"/>
        <end position="380"/>
    </location>
</feature>
<name>A0A508A8R2_9ACTO</name>
<sequence>MPRMEDTQNSKRSQVSRDYFWNTAASVMMSLATVILTVVVTRSAGLAAGGVFGLAYQAGQQFQPLGMYEVRPYQVTDLEHRFSFGTYLATRIVTVGLMILGIVGYALLFGDGPGDMLLIILIASLRLFDAFEDVYVCEFQRAGRLDIGGQSWFWRSLTTAAAFSGMLIATGELLSSTVVTLAVSLVATVLLYVPRARGLFPQRPVWESRLIKELLIICLPLCLASFISMYLASAPRFSIKHYLDSTQQGYFTILFMPAMAINLLSIMVFRPLLTSMASLWVGADLPGFNRLIRRGLLVTVGAFVVVGTVTFLAGAPILGLVYGTDISMFRAELMVLVLGGAMNAASVVLYYALTTMRLQKLAFVGYALAAVAMTLMFVLLVPSQGLLGVSIAYTCGMGVLVLLFALFQHRAVATHSGEGHS</sequence>
<feature type="transmembrane region" description="Helical" evidence="6">
    <location>
        <begin position="214"/>
        <end position="233"/>
    </location>
</feature>
<evidence type="ECO:0000256" key="4">
    <source>
        <dbReference type="ARBA" id="ARBA00022989"/>
    </source>
</evidence>
<dbReference type="AlphaFoldDB" id="A0A508A8R2"/>
<evidence type="ECO:0000256" key="1">
    <source>
        <dbReference type="ARBA" id="ARBA00004651"/>
    </source>
</evidence>
<feature type="transmembrane region" description="Helical" evidence="6">
    <location>
        <begin position="294"/>
        <end position="321"/>
    </location>
</feature>
<evidence type="ECO:0000256" key="3">
    <source>
        <dbReference type="ARBA" id="ARBA00022692"/>
    </source>
</evidence>
<gene>
    <name evidence="7" type="ORF">FK256_06870</name>
</gene>
<reference evidence="7 8" key="1">
    <citation type="submission" date="2019-06" db="EMBL/GenBank/DDBJ databases">
        <title>Draft genome sequence of Actinomyces johnsonii CCUG 34287T.</title>
        <authorList>
            <person name="Salva-Serra F."/>
            <person name="Cardew S."/>
            <person name="Moore E."/>
        </authorList>
    </citation>
    <scope>NUCLEOTIDE SEQUENCE [LARGE SCALE GENOMIC DNA]</scope>
    <source>
        <strain evidence="7 8">CCUG 34287</strain>
    </source>
</reference>
<dbReference type="GO" id="GO:0005886">
    <property type="term" value="C:plasma membrane"/>
    <property type="evidence" value="ECO:0007669"/>
    <property type="project" value="UniProtKB-SubCell"/>
</dbReference>
<dbReference type="RefSeq" id="WP_039894725.1">
    <property type="nucleotide sequence ID" value="NZ_JASPFB010000001.1"/>
</dbReference>
<feature type="transmembrane region" description="Helical" evidence="6">
    <location>
        <begin position="88"/>
        <end position="108"/>
    </location>
</feature>
<feature type="transmembrane region" description="Helical" evidence="6">
    <location>
        <begin position="253"/>
        <end position="273"/>
    </location>
</feature>